<evidence type="ECO:0000313" key="8">
    <source>
        <dbReference type="EMBL" id="GET04357.1"/>
    </source>
</evidence>
<organism evidence="7 9">
    <name type="scientific">Rhizophagus clarus</name>
    <dbReference type="NCBI Taxonomy" id="94130"/>
    <lineage>
        <taxon>Eukaryota</taxon>
        <taxon>Fungi</taxon>
        <taxon>Fungi incertae sedis</taxon>
        <taxon>Mucoromycota</taxon>
        <taxon>Glomeromycotina</taxon>
        <taxon>Glomeromycetes</taxon>
        <taxon>Glomerales</taxon>
        <taxon>Glomeraceae</taxon>
        <taxon>Rhizophagus</taxon>
    </lineage>
</organism>
<evidence type="ECO:0000256" key="3">
    <source>
        <dbReference type="ARBA" id="ARBA00022824"/>
    </source>
</evidence>
<keyword evidence="2" id="KW-0813">Transport</keyword>
<dbReference type="Pfam" id="PF08314">
    <property type="entry name" value="Sec39"/>
    <property type="match status" value="1"/>
</dbReference>
<accession>A0A2Z6S2E7</accession>
<proteinExistence type="predicted"/>
<dbReference type="OrthoDB" id="27490at2759"/>
<keyword evidence="3" id="KW-0256">Endoplasmic reticulum</keyword>
<dbReference type="InterPro" id="IPR029145">
    <property type="entry name" value="NBAS_N"/>
</dbReference>
<dbReference type="GO" id="GO:0070939">
    <property type="term" value="C:Dsl1/NZR complex"/>
    <property type="evidence" value="ECO:0007669"/>
    <property type="project" value="TreeGrafter"/>
</dbReference>
<dbReference type="Pfam" id="PF15492">
    <property type="entry name" value="Nbas_N"/>
    <property type="match status" value="1"/>
</dbReference>
<feature type="domain" description="Neuroblastoma-amplified sequence N-terminal" evidence="6">
    <location>
        <begin position="97"/>
        <end position="245"/>
    </location>
</feature>
<gene>
    <name evidence="8" type="ORF">RCL2_003065900</name>
    <name evidence="7" type="ORF">RclHR1_04890013</name>
</gene>
<keyword evidence="9" id="KW-1185">Reference proteome</keyword>
<comment type="subcellular location">
    <subcellularLocation>
        <location evidence="1">Endoplasmic reticulum</location>
    </subcellularLocation>
</comment>
<evidence type="ECO:0000313" key="7">
    <source>
        <dbReference type="EMBL" id="GBC02902.1"/>
    </source>
</evidence>
<evidence type="ECO:0000256" key="1">
    <source>
        <dbReference type="ARBA" id="ARBA00004240"/>
    </source>
</evidence>
<dbReference type="GO" id="GO:0015031">
    <property type="term" value="P:protein transport"/>
    <property type="evidence" value="ECO:0007669"/>
    <property type="project" value="UniProtKB-KW"/>
</dbReference>
<evidence type="ECO:0000259" key="6">
    <source>
        <dbReference type="Pfam" id="PF15492"/>
    </source>
</evidence>
<evidence type="ECO:0000259" key="5">
    <source>
        <dbReference type="Pfam" id="PF08314"/>
    </source>
</evidence>
<evidence type="ECO:0000313" key="9">
    <source>
        <dbReference type="Proteomes" id="UP000247702"/>
    </source>
</evidence>
<dbReference type="SUPFAM" id="SSF50978">
    <property type="entry name" value="WD40 repeat-like"/>
    <property type="match status" value="1"/>
</dbReference>
<dbReference type="InterPro" id="IPR013244">
    <property type="entry name" value="Sec39_domain"/>
</dbReference>
<dbReference type="STRING" id="94130.A0A2Z6S2E7"/>
<dbReference type="InterPro" id="IPR001680">
    <property type="entry name" value="WD40_rpt"/>
</dbReference>
<dbReference type="EMBL" id="BEXD01003858">
    <property type="protein sequence ID" value="GBC02902.1"/>
    <property type="molecule type" value="Genomic_DNA"/>
</dbReference>
<feature type="domain" description="Sec39" evidence="5">
    <location>
        <begin position="815"/>
        <end position="1522"/>
    </location>
</feature>
<dbReference type="PANTHER" id="PTHR15922:SF2">
    <property type="entry name" value="NBAS SUBUNIT OF NRZ TETHERING COMPLEX"/>
    <property type="match status" value="1"/>
</dbReference>
<name>A0A2Z6S2E7_9GLOM</name>
<dbReference type="EMBL" id="BLAL01000356">
    <property type="protein sequence ID" value="GET04357.1"/>
    <property type="molecule type" value="Genomic_DNA"/>
</dbReference>
<keyword evidence="4" id="KW-0653">Protein transport</keyword>
<reference evidence="8" key="2">
    <citation type="submission" date="2019-10" db="EMBL/GenBank/DDBJ databases">
        <title>Conservation and host-specific expression of non-tandemly repeated heterogenous ribosome RNA gene in arbuscular mycorrhizal fungi.</title>
        <authorList>
            <person name="Maeda T."/>
            <person name="Kobayashi Y."/>
            <person name="Nakagawa T."/>
            <person name="Ezawa T."/>
            <person name="Yamaguchi K."/>
            <person name="Bino T."/>
            <person name="Nishimoto Y."/>
            <person name="Shigenobu S."/>
            <person name="Kawaguchi M."/>
        </authorList>
    </citation>
    <scope>NUCLEOTIDE SEQUENCE</scope>
    <source>
        <strain evidence="8">HR1</strain>
    </source>
</reference>
<dbReference type="InterPro" id="IPR015943">
    <property type="entry name" value="WD40/YVTN_repeat-like_dom_sf"/>
</dbReference>
<protein>
    <submittedName>
        <fullName evidence="8">Sec39-domain-containing protein</fullName>
    </submittedName>
</protein>
<dbReference type="GO" id="GO:0006890">
    <property type="term" value="P:retrograde vesicle-mediated transport, Golgi to endoplasmic reticulum"/>
    <property type="evidence" value="ECO:0007669"/>
    <property type="project" value="InterPro"/>
</dbReference>
<evidence type="ECO:0000256" key="4">
    <source>
        <dbReference type="ARBA" id="ARBA00022927"/>
    </source>
</evidence>
<dbReference type="GO" id="GO:0000149">
    <property type="term" value="F:SNARE binding"/>
    <property type="evidence" value="ECO:0007669"/>
    <property type="project" value="TreeGrafter"/>
</dbReference>
<dbReference type="SMART" id="SM00320">
    <property type="entry name" value="WD40"/>
    <property type="match status" value="2"/>
</dbReference>
<dbReference type="InterPro" id="IPR036322">
    <property type="entry name" value="WD40_repeat_dom_sf"/>
</dbReference>
<sequence length="1562" mass="179504">MAEQIEPTKNPSERILYDIDVVAVWKPEDELDQETGSQVKLHANPYDPSYSQIPKHVFKQVTHRLVRSLEKLAISTTVPRVLIQARLKVASDRFMQLSPDCQYLAVLSDHKIEIRTSRSGFETNHAIFTSKRDRDTFPKWRRLSWSPDSKILATSRSDGTIEIIDENGSLVCVILSSTNSDVENDTQSRSSFFLEPVAFLCFIDPRRGSNKVLSFEGHVYQYELLVITFDGILRSYLINTTETAFTDGKETLFHVRPNATYSREGPSDPGYFAYYHKFSFKQWLSTTACGAVVTLNGLVLCLGGKSSFENDDETTLPSVACWMLLPERPFYRKLELEGLNCSSVDDTSHLSQGTADYSGFFYRLINIFSTWHSVNKNFTDEIIHNMVLSPNQQHLLTLDFSGTVKLWNLSLNKGLELNRSFNQSELNYFARGKEFKDLTLDEFIVKVSEIKSENGDITGIPGCDNGKVVSIGWWSNDALIFGYQYGLMIIACLPEMVNILGESPESFKSCREITSQCNNCFLVIEHEVKSVKARMINDGFVRYSREQEEDIDDEESEEAESLLGRLIDALANSLHYVTDTFLWHFENDTTESRGKIVTVSRKTYRLNLISKISPLELLNRKINALDYDDALVIAKTYDLDTDVIYQAQWQDSEVSESAIHDYLDKIHDREWVLSACIRTISNKPDLLRLLLNYGLKDTDILDNIINNGTSSNKDELIKLLREYPFEINSGVEEFLCKLQISEKDIIICKYRHYFFKYLDRLRTYEVIVEEKKKHDIENGSMEDFEENDGWVTFVDYTSTFVDDYAVFRDLNIAALAMDYATEEFFKGLNVLFTHHGSETLPYRFIILEQIPETVNPDDYESFLPSVILNSNGELVEHLRHEQPWREIDWVDNPILKQRILPDISQELEVGGIKLNPVEYPAQSTLITKWYIDRAHKIDSISGQVDKALTLIHHGIRKNVMNLETLEENLDMLAKLIYECYPNLDSVSKIMSLKEFETLTEAEIIRVFLQYTDGKRIVSDIKKFIIPFLRILPSRRARLNHVLKGNIIDKISELESEPLDLLYNYILDISLSDLELVCIVFEASKPSLNADERIIASDEDLARIALACLYGNPRTDNLQGMTRIYECLPIFDEVSDENQTSFDVSLVQNYTPYELFSLFKSKNEIQLQGIIDSLELHLKAAEILARYDNAVPLCWFLQSSNDYILQKQLCIQLTRKSGNGSENDEERFKNEDEWTLLLKEILDFHDNEKGVLSKISTEEIYKIFISSLLSYGKFNLARKIILPTDQPHPLDMTIAEQLIIDASKEFFDNAPSGDMHYGYMKLAYECLQILPISDSLQAEIEFIEATHMLTEQKVYHQPGILIHPMQIRLAPNKLDLIARLLSTNEDAYYDSKSIMELAKKLGYRDDKVAEVKVMAMLADAALRDSNLSFAYNMCIDIVKIIKTISNMRNNDKKEALLGSVKDIAWRICYEVAKQNAFQNLEKQMTLMGYALALCPGDQAADILNIWRKIDSEYRLDLIRKSNEKSLEKPKSERLKPVVERVESSLLTPLLQGDRFKSVFSRFF</sequence>
<evidence type="ECO:0000256" key="2">
    <source>
        <dbReference type="ARBA" id="ARBA00022448"/>
    </source>
</evidence>
<dbReference type="Gene3D" id="2.130.10.10">
    <property type="entry name" value="YVTN repeat-like/Quinoprotein amine dehydrogenase"/>
    <property type="match status" value="1"/>
</dbReference>
<dbReference type="Proteomes" id="UP000247702">
    <property type="component" value="Unassembled WGS sequence"/>
</dbReference>
<dbReference type="PANTHER" id="PTHR15922">
    <property type="entry name" value="NEUROBLASTOMA-AMPLIFIED SEQUENCE"/>
    <property type="match status" value="1"/>
</dbReference>
<comment type="caution">
    <text evidence="7">The sequence shown here is derived from an EMBL/GenBank/DDBJ whole genome shotgun (WGS) entry which is preliminary data.</text>
</comment>
<reference evidence="7 9" key="1">
    <citation type="submission" date="2017-11" db="EMBL/GenBank/DDBJ databases">
        <title>The genome of Rhizophagus clarus HR1 reveals common genetic basis of auxotrophy among arbuscular mycorrhizal fungi.</title>
        <authorList>
            <person name="Kobayashi Y."/>
        </authorList>
    </citation>
    <scope>NUCLEOTIDE SEQUENCE [LARGE SCALE GENOMIC DNA]</scope>
    <source>
        <strain evidence="7 9">HR1</strain>
    </source>
</reference>
<dbReference type="Proteomes" id="UP000615446">
    <property type="component" value="Unassembled WGS sequence"/>
</dbReference>